<evidence type="ECO:0000256" key="1">
    <source>
        <dbReference type="ARBA" id="ARBA00004952"/>
    </source>
</evidence>
<keyword evidence="3" id="KW-0597">Phosphoprotein</keyword>
<dbReference type="RefSeq" id="WP_011077758.1">
    <property type="nucleotide sequence ID" value="NC_004432.1"/>
</dbReference>
<gene>
    <name evidence="9" type="ordered locus">MYPE9420</name>
</gene>
<dbReference type="HOGENOM" id="CLU_043773_1_0_14"/>
<dbReference type="STRING" id="272633.gene:10732063"/>
<accession>Q8EUI4</accession>
<keyword evidence="5" id="KW-0662">Pyridine nucleotide biosynthesis</keyword>
<protein>
    <recommendedName>
        <fullName evidence="2">nicotinate phosphoribosyltransferase</fullName>
        <ecNumber evidence="2">6.3.4.21</ecNumber>
    </recommendedName>
</protein>
<organism evidence="9 10">
    <name type="scientific">Malacoplasma penetrans (strain HF-2)</name>
    <name type="common">Mycoplasma penetrans</name>
    <dbReference type="NCBI Taxonomy" id="272633"/>
    <lineage>
        <taxon>Bacteria</taxon>
        <taxon>Bacillati</taxon>
        <taxon>Mycoplasmatota</taxon>
        <taxon>Mycoplasmoidales</taxon>
        <taxon>Mycoplasmoidaceae</taxon>
        <taxon>Malacoplasma</taxon>
    </lineage>
</organism>
<dbReference type="GO" id="GO:0004516">
    <property type="term" value="F:nicotinate phosphoribosyltransferase activity"/>
    <property type="evidence" value="ECO:0007669"/>
    <property type="project" value="UniProtKB-EC"/>
</dbReference>
<evidence type="ECO:0000256" key="7">
    <source>
        <dbReference type="ARBA" id="ARBA00048668"/>
    </source>
</evidence>
<dbReference type="InterPro" id="IPR022412">
    <property type="entry name" value="Quinolinate_PRibosylTrfase_N"/>
</dbReference>
<dbReference type="InterPro" id="IPR007229">
    <property type="entry name" value="Nic_PRibTrfase-Fam"/>
</dbReference>
<reference evidence="9 10" key="1">
    <citation type="journal article" date="2002" name="Nucleic Acids Res.">
        <title>The complete genomic sequence of Mycoplasma penetrans, an intracellular bacterial pathogen in humans.</title>
        <authorList>
            <person name="Sasaki Y."/>
            <person name="Ishikawa J."/>
            <person name="Yamashita A."/>
            <person name="Oshima K."/>
            <person name="Kenri T."/>
            <person name="Furuya K."/>
            <person name="Yoshino C."/>
            <person name="Horino A."/>
            <person name="Shiba T."/>
            <person name="Sasaki T."/>
            <person name="Hattori M."/>
        </authorList>
    </citation>
    <scope>NUCLEOTIDE SEQUENCE [LARGE SCALE GENOMIC DNA]</scope>
    <source>
        <strain evidence="9 10">HF-2</strain>
    </source>
</reference>
<dbReference type="InterPro" id="IPR013785">
    <property type="entry name" value="Aldolase_TIM"/>
</dbReference>
<dbReference type="KEGG" id="mpe:MYPE9420"/>
<evidence type="ECO:0000313" key="10">
    <source>
        <dbReference type="Proteomes" id="UP000002522"/>
    </source>
</evidence>
<name>Q8EUI4_MALP2</name>
<dbReference type="EMBL" id="BA000026">
    <property type="protein sequence ID" value="BAC44729.1"/>
    <property type="molecule type" value="Genomic_DNA"/>
</dbReference>
<comment type="catalytic activity">
    <reaction evidence="7">
        <text>5-phospho-alpha-D-ribose 1-diphosphate + nicotinate + ATP + H2O = nicotinate beta-D-ribonucleotide + ADP + phosphate + diphosphate</text>
        <dbReference type="Rhea" id="RHEA:36163"/>
        <dbReference type="ChEBI" id="CHEBI:15377"/>
        <dbReference type="ChEBI" id="CHEBI:30616"/>
        <dbReference type="ChEBI" id="CHEBI:32544"/>
        <dbReference type="ChEBI" id="CHEBI:33019"/>
        <dbReference type="ChEBI" id="CHEBI:43474"/>
        <dbReference type="ChEBI" id="CHEBI:57502"/>
        <dbReference type="ChEBI" id="CHEBI:58017"/>
        <dbReference type="ChEBI" id="CHEBI:456216"/>
        <dbReference type="EC" id="6.3.4.21"/>
    </reaction>
</comment>
<proteinExistence type="predicted"/>
<feature type="domain" description="Quinolinate phosphoribosyl transferase N-terminal" evidence="8">
    <location>
        <begin position="48"/>
        <end position="116"/>
    </location>
</feature>
<dbReference type="PANTHER" id="PTHR43202">
    <property type="entry name" value="NICOTINATE-NUCLEOTIDE PYROPHOSPHORYLASE"/>
    <property type="match status" value="1"/>
</dbReference>
<dbReference type="InterPro" id="IPR037128">
    <property type="entry name" value="Quinolinate_PRibosylTase_N_sf"/>
</dbReference>
<evidence type="ECO:0000256" key="6">
    <source>
        <dbReference type="ARBA" id="ARBA00047445"/>
    </source>
</evidence>
<evidence type="ECO:0000256" key="5">
    <source>
        <dbReference type="ARBA" id="ARBA00022642"/>
    </source>
</evidence>
<dbReference type="Proteomes" id="UP000002522">
    <property type="component" value="Chromosome"/>
</dbReference>
<dbReference type="Gene3D" id="3.90.1170.20">
    <property type="entry name" value="Quinolinate phosphoribosyl transferase, N-terminal domain"/>
    <property type="match status" value="1"/>
</dbReference>
<evidence type="ECO:0000256" key="2">
    <source>
        <dbReference type="ARBA" id="ARBA00013236"/>
    </source>
</evidence>
<dbReference type="Pfam" id="PF02749">
    <property type="entry name" value="QRPTase_N"/>
    <property type="match status" value="1"/>
</dbReference>
<dbReference type="Gene3D" id="3.20.20.70">
    <property type="entry name" value="Aldolase class I"/>
    <property type="match status" value="1"/>
</dbReference>
<keyword evidence="4" id="KW-0436">Ligase</keyword>
<dbReference type="eggNOG" id="COG1488">
    <property type="taxonomic scope" value="Bacteria"/>
</dbReference>
<dbReference type="InterPro" id="IPR053190">
    <property type="entry name" value="NAPRTase-like"/>
</dbReference>
<dbReference type="SUPFAM" id="SSF54675">
    <property type="entry name" value="Nicotinate/Quinolinate PRTase N-terminal domain-like"/>
    <property type="match status" value="1"/>
</dbReference>
<comment type="pathway">
    <text evidence="1">Cofactor biosynthesis; NAD(+) biosynthesis; nicotinate D-ribonucleotide from nicotinate: step 1/1.</text>
</comment>
<dbReference type="EC" id="6.3.4.21" evidence="2"/>
<dbReference type="GO" id="GO:0004514">
    <property type="term" value="F:nicotinate-nucleotide diphosphorylase (carboxylating) activity"/>
    <property type="evidence" value="ECO:0007669"/>
    <property type="project" value="UniProtKB-EC"/>
</dbReference>
<dbReference type="PANTHER" id="PTHR43202:SF1">
    <property type="entry name" value="NICOTINATE PHOSPHORIBOSYLTRANSFERASE"/>
    <property type="match status" value="1"/>
</dbReference>
<dbReference type="InParanoid" id="Q8EUI4"/>
<evidence type="ECO:0000313" key="9">
    <source>
        <dbReference type="EMBL" id="BAC44729.1"/>
    </source>
</evidence>
<dbReference type="UniPathway" id="UPA00253">
    <property type="reaction ID" value="UER00457"/>
</dbReference>
<dbReference type="GO" id="GO:0009435">
    <property type="term" value="P:NAD+ biosynthetic process"/>
    <property type="evidence" value="ECO:0007669"/>
    <property type="project" value="UniProtKB-UniPathway"/>
</dbReference>
<dbReference type="AlphaFoldDB" id="Q8EUI4"/>
<dbReference type="InterPro" id="IPR036068">
    <property type="entry name" value="Nicotinate_pribotase-like_C"/>
</dbReference>
<evidence type="ECO:0000259" key="8">
    <source>
        <dbReference type="Pfam" id="PF02749"/>
    </source>
</evidence>
<sequence>MKLKINFKFDEKIKTGDFSAKYFLVSKKILEQQNNNNTSLLRFTHFNNNVMVAGVEEVLQLIKFALPEQDYQKIKIYYLEDGTITNAYDPVLAIEGDYKIFGFLENIIDGILSRRSSVATNAYNFVNLIGSNKIIYMADRTDDYSLQAYDGYSAYIGGIRKFVTNESVSFLKESNINDYQVLGTIPHALIQQHNGDLSQTLKSFTQVYPNSPVIGLIDFHNDCLGEIEKLKENNIEKLDYVRIDTSKKLIDKSLQHIFHLSKDESLYGVNKYLIQKVRDKLDQLGYTQTKIIISSSINLDMIRNYEFEKSPIDLYGVGKSFININVNYTGDLVKLNGQYFSKEGRSKNIDDLLSKMKTIN</sequence>
<evidence type="ECO:0000256" key="4">
    <source>
        <dbReference type="ARBA" id="ARBA00022598"/>
    </source>
</evidence>
<evidence type="ECO:0000256" key="3">
    <source>
        <dbReference type="ARBA" id="ARBA00022553"/>
    </source>
</evidence>
<dbReference type="PIRSF" id="PIRSF000484">
    <property type="entry name" value="NAPRT"/>
    <property type="match status" value="1"/>
</dbReference>
<dbReference type="SUPFAM" id="SSF51690">
    <property type="entry name" value="Nicotinate/Quinolinate PRTase C-terminal domain-like"/>
    <property type="match status" value="1"/>
</dbReference>
<dbReference type="NCBIfam" id="NF005529">
    <property type="entry name" value="PRK07188.1"/>
    <property type="match status" value="1"/>
</dbReference>
<keyword evidence="10" id="KW-1185">Reference proteome</keyword>
<comment type="catalytic activity">
    <reaction evidence="6">
        <text>nicotinate beta-D-ribonucleotide + CO2 + diphosphate = quinolinate + 5-phospho-alpha-D-ribose 1-diphosphate + 2 H(+)</text>
        <dbReference type="Rhea" id="RHEA:12733"/>
        <dbReference type="ChEBI" id="CHEBI:15378"/>
        <dbReference type="ChEBI" id="CHEBI:16526"/>
        <dbReference type="ChEBI" id="CHEBI:29959"/>
        <dbReference type="ChEBI" id="CHEBI:33019"/>
        <dbReference type="ChEBI" id="CHEBI:57502"/>
        <dbReference type="ChEBI" id="CHEBI:58017"/>
        <dbReference type="EC" id="2.4.2.19"/>
    </reaction>
</comment>